<evidence type="ECO:0000256" key="8">
    <source>
        <dbReference type="SAM" id="Phobius"/>
    </source>
</evidence>
<name>A0A1G1Y2Z4_9BACT</name>
<dbReference type="GO" id="GO:0005886">
    <property type="term" value="C:plasma membrane"/>
    <property type="evidence" value="ECO:0007669"/>
    <property type="project" value="UniProtKB-SubCell"/>
</dbReference>
<feature type="transmembrane region" description="Helical" evidence="8">
    <location>
        <begin position="261"/>
        <end position="280"/>
    </location>
</feature>
<evidence type="ECO:0000256" key="7">
    <source>
        <dbReference type="ARBA" id="ARBA00023136"/>
    </source>
</evidence>
<evidence type="ECO:0000256" key="1">
    <source>
        <dbReference type="ARBA" id="ARBA00004651"/>
    </source>
</evidence>
<keyword evidence="5 8" id="KW-0812">Transmembrane</keyword>
<feature type="transmembrane region" description="Helical" evidence="8">
    <location>
        <begin position="198"/>
        <end position="217"/>
    </location>
</feature>
<keyword evidence="2" id="KW-1003">Cell membrane</keyword>
<dbReference type="PANTHER" id="PTHR33908:SF11">
    <property type="entry name" value="MEMBRANE PROTEIN"/>
    <property type="match status" value="1"/>
</dbReference>
<evidence type="ECO:0000256" key="6">
    <source>
        <dbReference type="ARBA" id="ARBA00022989"/>
    </source>
</evidence>
<evidence type="ECO:0000256" key="4">
    <source>
        <dbReference type="ARBA" id="ARBA00022679"/>
    </source>
</evidence>
<dbReference type="InterPro" id="IPR050297">
    <property type="entry name" value="LipidA_mod_glycosyltrf_83"/>
</dbReference>
<accession>A0A1G1Y2Z4</accession>
<dbReference type="PANTHER" id="PTHR33908">
    <property type="entry name" value="MANNOSYLTRANSFERASE YKCB-RELATED"/>
    <property type="match status" value="1"/>
</dbReference>
<dbReference type="GO" id="GO:0016763">
    <property type="term" value="F:pentosyltransferase activity"/>
    <property type="evidence" value="ECO:0007669"/>
    <property type="project" value="TreeGrafter"/>
</dbReference>
<feature type="domain" description="Glycosyltransferase RgtA/B/C/D-like" evidence="9">
    <location>
        <begin position="58"/>
        <end position="207"/>
    </location>
</feature>
<protein>
    <recommendedName>
        <fullName evidence="9">Glycosyltransferase RgtA/B/C/D-like domain-containing protein</fullName>
    </recommendedName>
</protein>
<feature type="transmembrane region" description="Helical" evidence="8">
    <location>
        <begin position="135"/>
        <end position="151"/>
    </location>
</feature>
<keyword evidence="6 8" id="KW-1133">Transmembrane helix</keyword>
<feature type="transmembrane region" description="Helical" evidence="8">
    <location>
        <begin position="79"/>
        <end position="99"/>
    </location>
</feature>
<dbReference type="InterPro" id="IPR038731">
    <property type="entry name" value="RgtA/B/C-like"/>
</dbReference>
<proteinExistence type="predicted"/>
<organism evidence="10 11">
    <name type="scientific">Candidatus Buchananbacteria bacterium RIFCSPHIGHO2_01_FULL_47_11b</name>
    <dbReference type="NCBI Taxonomy" id="1797537"/>
    <lineage>
        <taxon>Bacteria</taxon>
        <taxon>Candidatus Buchananiibacteriota</taxon>
    </lineage>
</organism>
<reference evidence="10 11" key="1">
    <citation type="journal article" date="2016" name="Nat. Commun.">
        <title>Thousands of microbial genomes shed light on interconnected biogeochemical processes in an aquifer system.</title>
        <authorList>
            <person name="Anantharaman K."/>
            <person name="Brown C.T."/>
            <person name="Hug L.A."/>
            <person name="Sharon I."/>
            <person name="Castelle C.J."/>
            <person name="Probst A.J."/>
            <person name="Thomas B.C."/>
            <person name="Singh A."/>
            <person name="Wilkins M.J."/>
            <person name="Karaoz U."/>
            <person name="Brodie E.L."/>
            <person name="Williams K.H."/>
            <person name="Hubbard S.S."/>
            <person name="Banfield J.F."/>
        </authorList>
    </citation>
    <scope>NUCLEOTIDE SEQUENCE [LARGE SCALE GENOMIC DNA]</scope>
</reference>
<dbReference type="Proteomes" id="UP000178385">
    <property type="component" value="Unassembled WGS sequence"/>
</dbReference>
<feature type="transmembrane region" description="Helical" evidence="8">
    <location>
        <begin position="111"/>
        <end position="129"/>
    </location>
</feature>
<evidence type="ECO:0000313" key="10">
    <source>
        <dbReference type="EMBL" id="OGY46196.1"/>
    </source>
</evidence>
<feature type="transmembrane region" description="Helical" evidence="8">
    <location>
        <begin position="315"/>
        <end position="335"/>
    </location>
</feature>
<keyword evidence="4" id="KW-0808">Transferase</keyword>
<evidence type="ECO:0000256" key="2">
    <source>
        <dbReference type="ARBA" id="ARBA00022475"/>
    </source>
</evidence>
<feature type="transmembrane region" description="Helical" evidence="8">
    <location>
        <begin position="342"/>
        <end position="361"/>
    </location>
</feature>
<sequence length="501" mass="57233">MRFFILLFCIGLALRIYPSFHHIVFPYDQARDALMFQDMVNRTHLPLLGPVTDIPGVHHGPLFYLLMIPLYALSNSDPWLPVFFLMLVNLSTMIPLYFFTKEVFHDKRVTIITLVLFIVSYEMISYSKWISNPVLAVPLFATFLLLLWRVWKTQKKQVFWLGLVFGLLVQSEIVLAYLLFPCYVILSKGRVHIKQWLLFHLGVGVGILPYLVAELKYHFQAINALIHFLGSTAQKNPLVFFTTFRHGISILSTLVRNNLFGLPPISALLTFAIITVLCFFAVRKTIPSWKPALHFLYGMLACGVGVLMFGKSPEIFFFAGFGSILLIIAAVFLVVMMKEKQWEFAAFITCIILASQIALTVEQARAGNAYIQAQKGVLFDQRLQVLDAIYTRVSSDTPFTISVFGTPYGVRTSWAYYFSYYSSHQAVILPKWYGYTVNGFIGDDILPHVDAPARVHIAVYEPEFSIAPQYKDEFTAYQNAHTTLVERFTLNNHTIEIRKPK</sequence>
<keyword evidence="7 8" id="KW-0472">Membrane</keyword>
<feature type="transmembrane region" description="Helical" evidence="8">
    <location>
        <begin position="292"/>
        <end position="309"/>
    </location>
</feature>
<comment type="caution">
    <text evidence="10">The sequence shown here is derived from an EMBL/GenBank/DDBJ whole genome shotgun (WGS) entry which is preliminary data.</text>
</comment>
<dbReference type="GO" id="GO:0009103">
    <property type="term" value="P:lipopolysaccharide biosynthetic process"/>
    <property type="evidence" value="ECO:0007669"/>
    <property type="project" value="UniProtKB-ARBA"/>
</dbReference>
<evidence type="ECO:0000256" key="5">
    <source>
        <dbReference type="ARBA" id="ARBA00022692"/>
    </source>
</evidence>
<dbReference type="EMBL" id="MHIG01000035">
    <property type="protein sequence ID" value="OGY46196.1"/>
    <property type="molecule type" value="Genomic_DNA"/>
</dbReference>
<keyword evidence="3" id="KW-0328">Glycosyltransferase</keyword>
<comment type="subcellular location">
    <subcellularLocation>
        <location evidence="1">Cell membrane</location>
        <topology evidence="1">Multi-pass membrane protein</topology>
    </subcellularLocation>
</comment>
<dbReference type="AlphaFoldDB" id="A0A1G1Y2Z4"/>
<evidence type="ECO:0000259" key="9">
    <source>
        <dbReference type="Pfam" id="PF13231"/>
    </source>
</evidence>
<evidence type="ECO:0000256" key="3">
    <source>
        <dbReference type="ARBA" id="ARBA00022676"/>
    </source>
</evidence>
<dbReference type="Pfam" id="PF13231">
    <property type="entry name" value="PMT_2"/>
    <property type="match status" value="1"/>
</dbReference>
<evidence type="ECO:0000313" key="11">
    <source>
        <dbReference type="Proteomes" id="UP000178385"/>
    </source>
</evidence>
<feature type="transmembrane region" description="Helical" evidence="8">
    <location>
        <begin position="158"/>
        <end position="186"/>
    </location>
</feature>
<gene>
    <name evidence="10" type="ORF">A2840_02560</name>
</gene>